<dbReference type="RefSeq" id="XP_059601160.1">
    <property type="nucleotide sequence ID" value="XM_059748853.1"/>
</dbReference>
<gene>
    <name evidence="1" type="ORF">An08g01880</name>
</gene>
<protein>
    <submittedName>
        <fullName evidence="1">Uncharacterized protein</fullName>
    </submittedName>
</protein>
<proteinExistence type="predicted"/>
<dbReference type="GeneID" id="84591590"/>
<dbReference type="VEuPathDB" id="FungiDB:An08g01880"/>
<organism evidence="1">
    <name type="scientific">Aspergillus niger</name>
    <dbReference type="NCBI Taxonomy" id="5061"/>
    <lineage>
        <taxon>Eukaryota</taxon>
        <taxon>Fungi</taxon>
        <taxon>Dikarya</taxon>
        <taxon>Ascomycota</taxon>
        <taxon>Pezizomycotina</taxon>
        <taxon>Eurotiomycetes</taxon>
        <taxon>Eurotiomycetidae</taxon>
        <taxon>Eurotiales</taxon>
        <taxon>Aspergillaceae</taxon>
        <taxon>Aspergillus</taxon>
        <taxon>Aspergillus subgen. Circumdati</taxon>
    </lineage>
</organism>
<sequence length="47" mass="5308">MTNCLDEAAQRGPEPKTRTLADENAAHVTVNDHGYQVCYPFSHNEYL</sequence>
<name>A0AAJ8DYV7_ASPNG</name>
<evidence type="ECO:0000313" key="1">
    <source>
        <dbReference type="RefSeq" id="XP_059601160.1"/>
    </source>
</evidence>
<reference evidence="1" key="1">
    <citation type="submission" date="2025-02" db="EMBL/GenBank/DDBJ databases">
        <authorList>
            <consortium name="NCBI Genome Project"/>
        </authorList>
    </citation>
    <scope>NUCLEOTIDE SEQUENCE</scope>
</reference>
<accession>A0AAJ8DYV7</accession>
<reference evidence="1" key="2">
    <citation type="submission" date="2025-08" db="UniProtKB">
        <authorList>
            <consortium name="RefSeq"/>
        </authorList>
    </citation>
    <scope>IDENTIFICATION</scope>
</reference>
<dbReference type="AlphaFoldDB" id="A0AAJ8DYV7"/>
<dbReference type="KEGG" id="ang:An08g01880"/>